<dbReference type="Pfam" id="PF13041">
    <property type="entry name" value="PPR_2"/>
    <property type="match status" value="1"/>
</dbReference>
<keyword evidence="5" id="KW-1185">Reference proteome</keyword>
<dbReference type="InterPro" id="IPR032867">
    <property type="entry name" value="DYW_dom"/>
</dbReference>
<dbReference type="Pfam" id="PF01535">
    <property type="entry name" value="PPR"/>
    <property type="match status" value="2"/>
</dbReference>
<sequence>MIAAYARTGHLDLARTLFDRMENRDSVTWNAIVTGYARHGRLTEAKRLFDEMIVPGVVAYTAMIQAYAQAGHLRGAKKLFDSMPLGRNSMAWMPAWGVASFNTLLVAMAQSGRIEQSLVLFSGFPERDLVSWTAMVAAYAHSGYGQRALELFRAMVAEGHHPDAIAFVSVLNACSHIGIVEEGVRCFTAMVADFGIAPWRDHFSATVDLFSRAGQLQNARDLIETMPFLPDSIAWGALLAGARTHRRLEFAELAAARVAELDPERSAAPLVALAGMYSAAGRASDAARIRDVIRERGLSKLAGLSCVEIGRSLHRFAASDSSHPRNEEIRAELERIHELMREEGYAADAEVASEALKLHSERMAVALALIEEPCSRDTIRVMKNLRVCCDCHTALKLMAKISQRRIVVRDTSRFHHFDRDGSCSCGDYW</sequence>
<dbReference type="GO" id="GO:0003723">
    <property type="term" value="F:RNA binding"/>
    <property type="evidence" value="ECO:0007669"/>
    <property type="project" value="InterPro"/>
</dbReference>
<dbReference type="GO" id="GO:0048731">
    <property type="term" value="P:system development"/>
    <property type="evidence" value="ECO:0007669"/>
    <property type="project" value="UniProtKB-ARBA"/>
</dbReference>
<evidence type="ECO:0000256" key="2">
    <source>
        <dbReference type="PROSITE-ProRule" id="PRU00708"/>
    </source>
</evidence>
<dbReference type="Pfam" id="PF12854">
    <property type="entry name" value="PPR_1"/>
    <property type="match status" value="1"/>
</dbReference>
<dbReference type="InterPro" id="IPR046960">
    <property type="entry name" value="PPR_At4g14850-like_plant"/>
</dbReference>
<dbReference type="Pfam" id="PF20431">
    <property type="entry name" value="E_motif"/>
    <property type="match status" value="1"/>
</dbReference>
<evidence type="ECO:0000313" key="5">
    <source>
        <dbReference type="Proteomes" id="UP000001514"/>
    </source>
</evidence>
<dbReference type="OMA" id="WSSIRIN"/>
<dbReference type="HOGENOM" id="CLU_002706_37_1_1"/>
<dbReference type="InParanoid" id="D8S5M0"/>
<dbReference type="PANTHER" id="PTHR47926">
    <property type="entry name" value="PENTATRICOPEPTIDE REPEAT-CONTAINING PROTEIN"/>
    <property type="match status" value="1"/>
</dbReference>
<dbReference type="Pfam" id="PF14432">
    <property type="entry name" value="DYW_deaminase"/>
    <property type="match status" value="1"/>
</dbReference>
<dbReference type="EMBL" id="GL377603">
    <property type="protein sequence ID" value="EFJ20196.1"/>
    <property type="molecule type" value="Genomic_DNA"/>
</dbReference>
<dbReference type="FunFam" id="1.25.40.10:FF:000158">
    <property type="entry name" value="pentatricopeptide repeat-containing protein At2g33680"/>
    <property type="match status" value="1"/>
</dbReference>
<dbReference type="AlphaFoldDB" id="D8S5M0"/>
<dbReference type="Proteomes" id="UP000001514">
    <property type="component" value="Unassembled WGS sequence"/>
</dbReference>
<dbReference type="NCBIfam" id="TIGR00756">
    <property type="entry name" value="PPR"/>
    <property type="match status" value="4"/>
</dbReference>
<dbReference type="InterPro" id="IPR002885">
    <property type="entry name" value="PPR_rpt"/>
</dbReference>
<dbReference type="PROSITE" id="PS51375">
    <property type="entry name" value="PPR"/>
    <property type="match status" value="2"/>
</dbReference>
<evidence type="ECO:0000259" key="3">
    <source>
        <dbReference type="Pfam" id="PF14432"/>
    </source>
</evidence>
<dbReference type="Gramene" id="EFJ20196">
    <property type="protein sequence ID" value="EFJ20196"/>
    <property type="gene ID" value="SELMODRAFT_109214"/>
</dbReference>
<gene>
    <name evidence="4" type="ORF">SELMODRAFT_109214</name>
</gene>
<dbReference type="GO" id="GO:0009451">
    <property type="term" value="P:RNA modification"/>
    <property type="evidence" value="ECO:0007669"/>
    <property type="project" value="InterPro"/>
</dbReference>
<dbReference type="InterPro" id="IPR011990">
    <property type="entry name" value="TPR-like_helical_dom_sf"/>
</dbReference>
<dbReference type="KEGG" id="smo:SELMODRAFT_109214"/>
<dbReference type="eggNOG" id="KOG4197">
    <property type="taxonomic scope" value="Eukaryota"/>
</dbReference>
<dbReference type="InterPro" id="IPR046848">
    <property type="entry name" value="E_motif"/>
</dbReference>
<feature type="domain" description="DYW" evidence="3">
    <location>
        <begin position="352"/>
        <end position="429"/>
    </location>
</feature>
<feature type="repeat" description="PPR" evidence="2">
    <location>
        <begin position="128"/>
        <end position="162"/>
    </location>
</feature>
<evidence type="ECO:0000256" key="1">
    <source>
        <dbReference type="ARBA" id="ARBA00022737"/>
    </source>
</evidence>
<keyword evidence="1" id="KW-0677">Repeat</keyword>
<protein>
    <recommendedName>
        <fullName evidence="3">DYW domain-containing protein</fullName>
    </recommendedName>
</protein>
<dbReference type="Gene3D" id="1.25.40.10">
    <property type="entry name" value="Tetratricopeptide repeat domain"/>
    <property type="match status" value="3"/>
</dbReference>
<organism evidence="5">
    <name type="scientific">Selaginella moellendorffii</name>
    <name type="common">Spikemoss</name>
    <dbReference type="NCBI Taxonomy" id="88036"/>
    <lineage>
        <taxon>Eukaryota</taxon>
        <taxon>Viridiplantae</taxon>
        <taxon>Streptophyta</taxon>
        <taxon>Embryophyta</taxon>
        <taxon>Tracheophyta</taxon>
        <taxon>Lycopodiopsida</taxon>
        <taxon>Selaginellales</taxon>
        <taxon>Selaginellaceae</taxon>
        <taxon>Selaginella</taxon>
    </lineage>
</organism>
<feature type="repeat" description="PPR" evidence="2">
    <location>
        <begin position="25"/>
        <end position="59"/>
    </location>
</feature>
<evidence type="ECO:0000313" key="4">
    <source>
        <dbReference type="EMBL" id="EFJ20196.1"/>
    </source>
</evidence>
<dbReference type="GO" id="GO:0008270">
    <property type="term" value="F:zinc ion binding"/>
    <property type="evidence" value="ECO:0007669"/>
    <property type="project" value="InterPro"/>
</dbReference>
<reference evidence="4 5" key="1">
    <citation type="journal article" date="2011" name="Science">
        <title>The Selaginella genome identifies genetic changes associated with the evolution of vascular plants.</title>
        <authorList>
            <person name="Banks J.A."/>
            <person name="Nishiyama T."/>
            <person name="Hasebe M."/>
            <person name="Bowman J.L."/>
            <person name="Gribskov M."/>
            <person name="dePamphilis C."/>
            <person name="Albert V.A."/>
            <person name="Aono N."/>
            <person name="Aoyama T."/>
            <person name="Ambrose B.A."/>
            <person name="Ashton N.W."/>
            <person name="Axtell M.J."/>
            <person name="Barker E."/>
            <person name="Barker M.S."/>
            <person name="Bennetzen J.L."/>
            <person name="Bonawitz N.D."/>
            <person name="Chapple C."/>
            <person name="Cheng C."/>
            <person name="Correa L.G."/>
            <person name="Dacre M."/>
            <person name="DeBarry J."/>
            <person name="Dreyer I."/>
            <person name="Elias M."/>
            <person name="Engstrom E.M."/>
            <person name="Estelle M."/>
            <person name="Feng L."/>
            <person name="Finet C."/>
            <person name="Floyd S.K."/>
            <person name="Frommer W.B."/>
            <person name="Fujita T."/>
            <person name="Gramzow L."/>
            <person name="Gutensohn M."/>
            <person name="Harholt J."/>
            <person name="Hattori M."/>
            <person name="Heyl A."/>
            <person name="Hirai T."/>
            <person name="Hiwatashi Y."/>
            <person name="Ishikawa M."/>
            <person name="Iwata M."/>
            <person name="Karol K.G."/>
            <person name="Koehler B."/>
            <person name="Kolukisaoglu U."/>
            <person name="Kubo M."/>
            <person name="Kurata T."/>
            <person name="Lalonde S."/>
            <person name="Li K."/>
            <person name="Li Y."/>
            <person name="Litt A."/>
            <person name="Lyons E."/>
            <person name="Manning G."/>
            <person name="Maruyama T."/>
            <person name="Michael T.P."/>
            <person name="Mikami K."/>
            <person name="Miyazaki S."/>
            <person name="Morinaga S."/>
            <person name="Murata T."/>
            <person name="Mueller-Roeber B."/>
            <person name="Nelson D.R."/>
            <person name="Obara M."/>
            <person name="Oguri Y."/>
            <person name="Olmstead R.G."/>
            <person name="Onodera N."/>
            <person name="Petersen B.L."/>
            <person name="Pils B."/>
            <person name="Prigge M."/>
            <person name="Rensing S.A."/>
            <person name="Riano-Pachon D.M."/>
            <person name="Roberts A.W."/>
            <person name="Sato Y."/>
            <person name="Scheller H.V."/>
            <person name="Schulz B."/>
            <person name="Schulz C."/>
            <person name="Shakirov E.V."/>
            <person name="Shibagaki N."/>
            <person name="Shinohara N."/>
            <person name="Shippen D.E."/>
            <person name="Soerensen I."/>
            <person name="Sotooka R."/>
            <person name="Sugimoto N."/>
            <person name="Sugita M."/>
            <person name="Sumikawa N."/>
            <person name="Tanurdzic M."/>
            <person name="Theissen G."/>
            <person name="Ulvskov P."/>
            <person name="Wakazuki S."/>
            <person name="Weng J.K."/>
            <person name="Willats W.W."/>
            <person name="Wipf D."/>
            <person name="Wolf P.G."/>
            <person name="Yang L."/>
            <person name="Zimmer A.D."/>
            <person name="Zhu Q."/>
            <person name="Mitros T."/>
            <person name="Hellsten U."/>
            <person name="Loque D."/>
            <person name="Otillar R."/>
            <person name="Salamov A."/>
            <person name="Schmutz J."/>
            <person name="Shapiro H."/>
            <person name="Lindquist E."/>
            <person name="Lucas S."/>
            <person name="Rokhsar D."/>
            <person name="Grigoriev I.V."/>
        </authorList>
    </citation>
    <scope>NUCLEOTIDE SEQUENCE [LARGE SCALE GENOMIC DNA]</scope>
</reference>
<accession>D8S5M0</accession>
<proteinExistence type="predicted"/>
<name>D8S5M0_SELML</name>